<dbReference type="InterPro" id="IPR050903">
    <property type="entry name" value="Bact_Chemotaxis_MeTrfase"/>
</dbReference>
<evidence type="ECO:0000313" key="5">
    <source>
        <dbReference type="EMBL" id="WPB84369.1"/>
    </source>
</evidence>
<proteinExistence type="predicted"/>
<dbReference type="PANTHER" id="PTHR24422">
    <property type="entry name" value="CHEMOTAXIS PROTEIN METHYLTRANSFERASE"/>
    <property type="match status" value="1"/>
</dbReference>
<dbReference type="SUPFAM" id="SSF53335">
    <property type="entry name" value="S-adenosyl-L-methionine-dependent methyltransferases"/>
    <property type="match status" value="1"/>
</dbReference>
<dbReference type="InterPro" id="IPR000780">
    <property type="entry name" value="CheR_MeTrfase"/>
</dbReference>
<sequence length="265" mass="27035">MARGTAAATTGTGHEAAVLAALGALAGLAPSPVLTARLRRAADLVAACDPHRAHHEDPAWAALLDAVTVQETRLYRHPPQAGLVGGLLPGSLARARAEGRPLRMLSAGCATGEEAFTLAAQASHAMADAPGTGLEILGLDLCRPALESAAAGVIASGLGDPLALVPEPLLPWLAGPDGAPRLHPALRRSLDFRRANLLDGFGHAPAFDVIFCRNVLIYLTDPARAQVTGALAAALRPGGVLALGPTDRAPAGLQPQGESVWIKPA</sequence>
<evidence type="ECO:0000256" key="3">
    <source>
        <dbReference type="ARBA" id="ARBA00022691"/>
    </source>
</evidence>
<feature type="domain" description="CheR-type methyltransferase" evidence="4">
    <location>
        <begin position="61"/>
        <end position="247"/>
    </location>
</feature>
<keyword evidence="6" id="KW-1185">Reference proteome</keyword>
<dbReference type="GO" id="GO:0032259">
    <property type="term" value="P:methylation"/>
    <property type="evidence" value="ECO:0007669"/>
    <property type="project" value="UniProtKB-KW"/>
</dbReference>
<organism evidence="5 6">
    <name type="scientific">Sediminicoccus rosea</name>
    <dbReference type="NCBI Taxonomy" id="1225128"/>
    <lineage>
        <taxon>Bacteria</taxon>
        <taxon>Pseudomonadati</taxon>
        <taxon>Pseudomonadota</taxon>
        <taxon>Alphaproteobacteria</taxon>
        <taxon>Acetobacterales</taxon>
        <taxon>Roseomonadaceae</taxon>
        <taxon>Sediminicoccus</taxon>
    </lineage>
</organism>
<keyword evidence="2" id="KW-0808">Transferase</keyword>
<dbReference type="SMART" id="SM00138">
    <property type="entry name" value="MeTrc"/>
    <property type="match status" value="1"/>
</dbReference>
<dbReference type="Gene3D" id="3.40.50.150">
    <property type="entry name" value="Vaccinia Virus protein VP39"/>
    <property type="match status" value="1"/>
</dbReference>
<dbReference type="PRINTS" id="PR00996">
    <property type="entry name" value="CHERMTFRASE"/>
</dbReference>
<dbReference type="PANTHER" id="PTHR24422:SF19">
    <property type="entry name" value="CHEMOTAXIS PROTEIN METHYLTRANSFERASE"/>
    <property type="match status" value="1"/>
</dbReference>
<protein>
    <submittedName>
        <fullName evidence="5">CheR family methyltransferase</fullName>
    </submittedName>
</protein>
<evidence type="ECO:0000256" key="2">
    <source>
        <dbReference type="ARBA" id="ARBA00022679"/>
    </source>
</evidence>
<dbReference type="RefSeq" id="WP_318648326.1">
    <property type="nucleotide sequence ID" value="NZ_CP137852.1"/>
</dbReference>
<dbReference type="PROSITE" id="PS50123">
    <property type="entry name" value="CHER"/>
    <property type="match status" value="1"/>
</dbReference>
<accession>A0ABZ0PFE3</accession>
<evidence type="ECO:0000256" key="1">
    <source>
        <dbReference type="ARBA" id="ARBA00022603"/>
    </source>
</evidence>
<dbReference type="InterPro" id="IPR022642">
    <property type="entry name" value="CheR_C"/>
</dbReference>
<dbReference type="EMBL" id="CP137852">
    <property type="protein sequence ID" value="WPB84369.1"/>
    <property type="molecule type" value="Genomic_DNA"/>
</dbReference>
<gene>
    <name evidence="5" type="ORF">R9Z33_20010</name>
</gene>
<dbReference type="InterPro" id="IPR029063">
    <property type="entry name" value="SAM-dependent_MTases_sf"/>
</dbReference>
<name>A0ABZ0PFE3_9PROT</name>
<reference evidence="5 6" key="1">
    <citation type="submission" date="2023-11" db="EMBL/GenBank/DDBJ databases">
        <title>Arctic aerobic anoxygenic photoheterotroph Sediminicoccus rosea KRV36 adapts its photosynthesis to long days of polar summer.</title>
        <authorList>
            <person name="Tomasch J."/>
            <person name="Kopejtka K."/>
            <person name="Bily T."/>
            <person name="Gardiner A.T."/>
            <person name="Gardian Z."/>
            <person name="Shivaramu S."/>
            <person name="Koblizek M."/>
            <person name="Engelhardt F."/>
            <person name="Kaftan D."/>
        </authorList>
    </citation>
    <scope>NUCLEOTIDE SEQUENCE [LARGE SCALE GENOMIC DNA]</scope>
    <source>
        <strain evidence="5 6">R-30</strain>
    </source>
</reference>
<keyword evidence="1 5" id="KW-0489">Methyltransferase</keyword>
<evidence type="ECO:0000259" key="4">
    <source>
        <dbReference type="PROSITE" id="PS50123"/>
    </source>
</evidence>
<dbReference type="Proteomes" id="UP001305521">
    <property type="component" value="Chromosome"/>
</dbReference>
<keyword evidence="3" id="KW-0949">S-adenosyl-L-methionine</keyword>
<dbReference type="GO" id="GO:0008168">
    <property type="term" value="F:methyltransferase activity"/>
    <property type="evidence" value="ECO:0007669"/>
    <property type="project" value="UniProtKB-KW"/>
</dbReference>
<evidence type="ECO:0000313" key="6">
    <source>
        <dbReference type="Proteomes" id="UP001305521"/>
    </source>
</evidence>
<dbReference type="Pfam" id="PF01739">
    <property type="entry name" value="CheR"/>
    <property type="match status" value="1"/>
</dbReference>